<feature type="domain" description="EF-hand" evidence="2">
    <location>
        <begin position="107"/>
        <end position="142"/>
    </location>
</feature>
<dbReference type="PROSITE" id="PS50222">
    <property type="entry name" value="EF_HAND_2"/>
    <property type="match status" value="1"/>
</dbReference>
<dbReference type="InterPro" id="IPR002048">
    <property type="entry name" value="EF_hand_dom"/>
</dbReference>
<gene>
    <name evidence="3" type="ORF">MCOR_43512</name>
</gene>
<accession>A0A6J8DRQ5</accession>
<evidence type="ECO:0000313" key="4">
    <source>
        <dbReference type="Proteomes" id="UP000507470"/>
    </source>
</evidence>
<proteinExistence type="predicted"/>
<dbReference type="Pfam" id="PF13499">
    <property type="entry name" value="EF-hand_7"/>
    <property type="match status" value="1"/>
</dbReference>
<keyword evidence="1" id="KW-0106">Calcium</keyword>
<sequence>MNNIKGNARMSKADFEEIADIFKREYELQDPQYSVLKKWLCEGWDILVKEGQDLANSGKNGGLTPDNAALVFEVSEMLNRGEAITEDQYANAFEQLVEVNKDLFQKDFEMMVGSFFDIYDTDHDGKINADDMIRGLRCLGVQQDEAVKMMFANIDTEKRGEISKPVYVGEWVEFMLGTRKDGAIASVLCRQ</sequence>
<dbReference type="OrthoDB" id="6242242at2759"/>
<dbReference type="PROSITE" id="PS00018">
    <property type="entry name" value="EF_HAND_1"/>
    <property type="match status" value="1"/>
</dbReference>
<dbReference type="SUPFAM" id="SSF47473">
    <property type="entry name" value="EF-hand"/>
    <property type="match status" value="1"/>
</dbReference>
<dbReference type="GO" id="GO:0005509">
    <property type="term" value="F:calcium ion binding"/>
    <property type="evidence" value="ECO:0007669"/>
    <property type="project" value="InterPro"/>
</dbReference>
<organism evidence="3 4">
    <name type="scientific">Mytilus coruscus</name>
    <name type="common">Sea mussel</name>
    <dbReference type="NCBI Taxonomy" id="42192"/>
    <lineage>
        <taxon>Eukaryota</taxon>
        <taxon>Metazoa</taxon>
        <taxon>Spiralia</taxon>
        <taxon>Lophotrochozoa</taxon>
        <taxon>Mollusca</taxon>
        <taxon>Bivalvia</taxon>
        <taxon>Autobranchia</taxon>
        <taxon>Pteriomorphia</taxon>
        <taxon>Mytilida</taxon>
        <taxon>Mytiloidea</taxon>
        <taxon>Mytilidae</taxon>
        <taxon>Mytilinae</taxon>
        <taxon>Mytilus</taxon>
    </lineage>
</organism>
<evidence type="ECO:0000256" key="1">
    <source>
        <dbReference type="ARBA" id="ARBA00022837"/>
    </source>
</evidence>
<dbReference type="Proteomes" id="UP000507470">
    <property type="component" value="Unassembled WGS sequence"/>
</dbReference>
<dbReference type="Gene3D" id="1.10.238.10">
    <property type="entry name" value="EF-hand"/>
    <property type="match status" value="1"/>
</dbReference>
<evidence type="ECO:0000259" key="2">
    <source>
        <dbReference type="PROSITE" id="PS50222"/>
    </source>
</evidence>
<dbReference type="AlphaFoldDB" id="A0A6J8DRQ5"/>
<name>A0A6J8DRQ5_MYTCO</name>
<keyword evidence="4" id="KW-1185">Reference proteome</keyword>
<evidence type="ECO:0000313" key="3">
    <source>
        <dbReference type="EMBL" id="CAC5410312.1"/>
    </source>
</evidence>
<reference evidence="3 4" key="1">
    <citation type="submission" date="2020-06" db="EMBL/GenBank/DDBJ databases">
        <authorList>
            <person name="Li R."/>
            <person name="Bekaert M."/>
        </authorList>
    </citation>
    <scope>NUCLEOTIDE SEQUENCE [LARGE SCALE GENOMIC DNA]</scope>
    <source>
        <strain evidence="4">wild</strain>
    </source>
</reference>
<dbReference type="EMBL" id="CACVKT020007768">
    <property type="protein sequence ID" value="CAC5410312.1"/>
    <property type="molecule type" value="Genomic_DNA"/>
</dbReference>
<dbReference type="InterPro" id="IPR011992">
    <property type="entry name" value="EF-hand-dom_pair"/>
</dbReference>
<dbReference type="InterPro" id="IPR018247">
    <property type="entry name" value="EF_Hand_1_Ca_BS"/>
</dbReference>
<protein>
    <recommendedName>
        <fullName evidence="2">EF-hand domain-containing protein</fullName>
    </recommendedName>
</protein>
<dbReference type="CDD" id="cd00051">
    <property type="entry name" value="EFh"/>
    <property type="match status" value="1"/>
</dbReference>